<dbReference type="PANTHER" id="PTHR11599">
    <property type="entry name" value="PROTEASOME SUBUNIT ALPHA/BETA"/>
    <property type="match status" value="1"/>
</dbReference>
<dbReference type="GO" id="GO:0019773">
    <property type="term" value="C:proteasome core complex, alpha-subunit complex"/>
    <property type="evidence" value="ECO:0007669"/>
    <property type="project" value="UniProtKB-UniRule"/>
</dbReference>
<dbReference type="InterPro" id="IPR029055">
    <property type="entry name" value="Ntn_hydrolases_N"/>
</dbReference>
<dbReference type="GeneID" id="115630781"/>
<dbReference type="PROSITE" id="PS51475">
    <property type="entry name" value="PROTEASOME_ALPHA_2"/>
    <property type="match status" value="1"/>
</dbReference>
<dbReference type="SMART" id="SM00948">
    <property type="entry name" value="Proteasome_A_N"/>
    <property type="match status" value="1"/>
</dbReference>
<evidence type="ECO:0000259" key="4">
    <source>
        <dbReference type="SMART" id="SM00948"/>
    </source>
</evidence>
<sequence>MSRHRWEFCLTTFSPNGNLAQVEYAAAAASKGETSVGIRARGGVVIATVRWFESQLVDEKSLSNVKIVSENIGMTYSGLEPDFRVLADRARKNAEVYLAKHKERMPTLELVKQMGILLQEYTQSCGVRPFGVFLLFAGWESGRPFLYRIDPSGAYCSFTAAAFGKNAAIGNDYLKSQKCDEMTLDAAIPTAIMALKMGFEGTMSKHDIEVGVCDEKGFSLLNADTIKLYLNSLSDSK</sequence>
<evidence type="ECO:0000313" key="6">
    <source>
        <dbReference type="RefSeq" id="XP_030383297.1"/>
    </source>
</evidence>
<dbReference type="InterPro" id="IPR050115">
    <property type="entry name" value="Proteasome_alpha"/>
</dbReference>
<feature type="domain" description="Proteasome alpha-type subunits" evidence="4">
    <location>
        <begin position="6"/>
        <end position="28"/>
    </location>
</feature>
<evidence type="ECO:0000313" key="5">
    <source>
        <dbReference type="Proteomes" id="UP000504634"/>
    </source>
</evidence>
<dbReference type="Pfam" id="PF10584">
    <property type="entry name" value="Proteasome_A_N"/>
    <property type="match status" value="1"/>
</dbReference>
<protein>
    <submittedName>
        <fullName evidence="6">Proteasome subunit alpha type-2-like</fullName>
    </submittedName>
</protein>
<dbReference type="Gene3D" id="3.60.20.10">
    <property type="entry name" value="Glutamine Phosphoribosylpyrophosphate, subunit 1, domain 1"/>
    <property type="match status" value="1"/>
</dbReference>
<gene>
    <name evidence="6" type="primary">LOC115630781</name>
</gene>
<dbReference type="OrthoDB" id="431557at2759"/>
<evidence type="ECO:0000256" key="1">
    <source>
        <dbReference type="ARBA" id="ARBA00002000"/>
    </source>
</evidence>
<organism evidence="5 6">
    <name type="scientific">Drosophila lebanonensis</name>
    <name type="common">Fruit fly</name>
    <name type="synonym">Scaptodrosophila lebanonensis</name>
    <dbReference type="NCBI Taxonomy" id="7225"/>
    <lineage>
        <taxon>Eukaryota</taxon>
        <taxon>Metazoa</taxon>
        <taxon>Ecdysozoa</taxon>
        <taxon>Arthropoda</taxon>
        <taxon>Hexapoda</taxon>
        <taxon>Insecta</taxon>
        <taxon>Pterygota</taxon>
        <taxon>Neoptera</taxon>
        <taxon>Endopterygota</taxon>
        <taxon>Diptera</taxon>
        <taxon>Brachycera</taxon>
        <taxon>Muscomorpha</taxon>
        <taxon>Ephydroidea</taxon>
        <taxon>Drosophilidae</taxon>
        <taxon>Scaptodrosophila</taxon>
    </lineage>
</organism>
<dbReference type="GO" id="GO:0006511">
    <property type="term" value="P:ubiquitin-dependent protein catabolic process"/>
    <property type="evidence" value="ECO:0007669"/>
    <property type="project" value="InterPro"/>
</dbReference>
<dbReference type="RefSeq" id="XP_030383297.1">
    <property type="nucleotide sequence ID" value="XM_030527437.1"/>
</dbReference>
<keyword evidence="5" id="KW-1185">Reference proteome</keyword>
<dbReference type="InterPro" id="IPR023332">
    <property type="entry name" value="Proteasome_alpha-type"/>
</dbReference>
<reference evidence="6" key="1">
    <citation type="submission" date="2025-08" db="UniProtKB">
        <authorList>
            <consortium name="RefSeq"/>
        </authorList>
    </citation>
    <scope>IDENTIFICATION</scope>
    <source>
        <strain evidence="6">11010-0011.00</strain>
        <tissue evidence="6">Whole body</tissue>
    </source>
</reference>
<dbReference type="SUPFAM" id="SSF56235">
    <property type="entry name" value="N-terminal nucleophile aminohydrolases (Ntn hydrolases)"/>
    <property type="match status" value="1"/>
</dbReference>
<dbReference type="InterPro" id="IPR001353">
    <property type="entry name" value="Proteasome_sua/b"/>
</dbReference>
<dbReference type="AlphaFoldDB" id="A0A6J2U811"/>
<name>A0A6J2U811_DROLE</name>
<evidence type="ECO:0000256" key="2">
    <source>
        <dbReference type="ARBA" id="ARBA00022942"/>
    </source>
</evidence>
<dbReference type="Proteomes" id="UP000504634">
    <property type="component" value="Unplaced"/>
</dbReference>
<keyword evidence="2 3" id="KW-0647">Proteasome</keyword>
<evidence type="ECO:0000256" key="3">
    <source>
        <dbReference type="PROSITE-ProRule" id="PRU00808"/>
    </source>
</evidence>
<dbReference type="InterPro" id="IPR000426">
    <property type="entry name" value="Proteasome_asu_N"/>
</dbReference>
<accession>A0A6J2U811</accession>
<dbReference type="GO" id="GO:0005634">
    <property type="term" value="C:nucleus"/>
    <property type="evidence" value="ECO:0007669"/>
    <property type="project" value="UniProtKB-ARBA"/>
</dbReference>
<comment type="similarity">
    <text evidence="3">Belongs to the peptidase T1A family.</text>
</comment>
<proteinExistence type="inferred from homology"/>
<dbReference type="Pfam" id="PF00227">
    <property type="entry name" value="Proteasome"/>
    <property type="match status" value="1"/>
</dbReference>
<comment type="function">
    <text evidence="1">The proteasome is a multicatalytic proteinase complex which is characterized by its ability to cleave peptides with Arg, Phe, Tyr, Leu, and Glu adjacent to the leaving group at neutral or slightly basic pH. The proteasome has an ATP-dependent proteolytic activity.</text>
</comment>